<dbReference type="KEGG" id="apln:108738497"/>
<feature type="region of interest" description="Disordered" evidence="3">
    <location>
        <begin position="1"/>
        <end position="38"/>
    </location>
</feature>
<accession>A0A1W4X531</accession>
<evidence type="ECO:0000256" key="1">
    <source>
        <dbReference type="ARBA" id="ARBA00006903"/>
    </source>
</evidence>
<dbReference type="PANTHER" id="PTHR12842">
    <property type="entry name" value="FI01459P"/>
    <property type="match status" value="1"/>
</dbReference>
<protein>
    <submittedName>
        <fullName evidence="5">Protein FAM114A2</fullName>
    </submittedName>
</protein>
<dbReference type="OrthoDB" id="5597648at2759"/>
<dbReference type="Pfam" id="PF05334">
    <property type="entry name" value="DUF719"/>
    <property type="match status" value="1"/>
</dbReference>
<keyword evidence="2" id="KW-0597">Phosphoprotein</keyword>
<organism evidence="4 5">
    <name type="scientific">Agrilus planipennis</name>
    <name type="common">Emerald ash borer</name>
    <name type="synonym">Agrilus marcopoli</name>
    <dbReference type="NCBI Taxonomy" id="224129"/>
    <lineage>
        <taxon>Eukaryota</taxon>
        <taxon>Metazoa</taxon>
        <taxon>Ecdysozoa</taxon>
        <taxon>Arthropoda</taxon>
        <taxon>Hexapoda</taxon>
        <taxon>Insecta</taxon>
        <taxon>Pterygota</taxon>
        <taxon>Neoptera</taxon>
        <taxon>Endopterygota</taxon>
        <taxon>Coleoptera</taxon>
        <taxon>Polyphaga</taxon>
        <taxon>Elateriformia</taxon>
        <taxon>Buprestoidea</taxon>
        <taxon>Buprestidae</taxon>
        <taxon>Agrilinae</taxon>
        <taxon>Agrilus</taxon>
    </lineage>
</organism>
<dbReference type="PANTHER" id="PTHR12842:SF6">
    <property type="entry name" value="FI01459P"/>
    <property type="match status" value="1"/>
</dbReference>
<reference evidence="5" key="1">
    <citation type="submission" date="2025-08" db="UniProtKB">
        <authorList>
            <consortium name="RefSeq"/>
        </authorList>
    </citation>
    <scope>IDENTIFICATION</scope>
    <source>
        <tissue evidence="5">Entire body</tissue>
    </source>
</reference>
<dbReference type="InParanoid" id="A0A1W4X531"/>
<feature type="compositionally biased region" description="Acidic residues" evidence="3">
    <location>
        <begin position="1"/>
        <end position="18"/>
    </location>
</feature>
<comment type="similarity">
    <text evidence="1">Belongs to the FAM114 family.</text>
</comment>
<sequence length="677" mass="76536">METSDSDCFESADEDISEESSPRAGPHKTSSNINSLNVREDQISNNRTVCLEENKLLNDHVEEDITENNIITNCLTKDNNNSLQFRQNIELDTADTSNLLKQDNEEIVDTKFSSDVSAWENKQWDKTDHITVKDTKKQLSEASVEEVNTNKNLLTKEDGSNNLKKERLLENEDIWEDDWSNEAEIDIYAKKSLLTKENNYCNIKEESTLEEDKNKWDGGGPKDKTEIDTKTNLLTKENNLLEDSKDIWEDDWGQWESVSNEESTSNKTTESILTSNESKLNSGSWGDWGSWGVTSLLSTASSSVSTITNQVTQGISNVLESGIGIPDPEELAKMNKEEKESSNENITDNFKNETVPAVVDNQCQPRAFNFETLLTGVTQITKLVESTSNKVISGGLDTLETIGKKTMEVLQEGDPGLKKKRAFLRMDSEKLNLSQVLREAKEKSQEENKEKKPNRKYVNYETLFDDHHGLVHLEALEMLSKQCNIKLRSVFESSSSEDLVELQETIDQIQELCELPEDDDEQLHAEEVVQKLKECISELGILISYDKLISVWKDAEIWMKNTSNLSCKDIHEKAINTLAQVTVLAVEQFHKSAELLLTKQHRSTADEADSLVQITIILTSFVGYIASEFCKAMTKDQMDNIDVKNQITNVYFEAANSSSYIKDAFKLLIPVIEVGTL</sequence>
<gene>
    <name evidence="5" type="primary">LOC108738497</name>
</gene>
<dbReference type="AlphaFoldDB" id="A0A1W4X531"/>
<dbReference type="InterPro" id="IPR007998">
    <property type="entry name" value="DUF719"/>
</dbReference>
<evidence type="ECO:0000313" key="4">
    <source>
        <dbReference type="Proteomes" id="UP000192223"/>
    </source>
</evidence>
<evidence type="ECO:0000256" key="2">
    <source>
        <dbReference type="ARBA" id="ARBA00022553"/>
    </source>
</evidence>
<name>A0A1W4X531_AGRPL</name>
<keyword evidence="4" id="KW-1185">Reference proteome</keyword>
<dbReference type="GeneID" id="108738497"/>
<feature type="compositionally biased region" description="Polar residues" evidence="3">
    <location>
        <begin position="28"/>
        <end position="38"/>
    </location>
</feature>
<evidence type="ECO:0000313" key="5">
    <source>
        <dbReference type="RefSeq" id="XP_018327435.1"/>
    </source>
</evidence>
<dbReference type="Proteomes" id="UP000192223">
    <property type="component" value="Unplaced"/>
</dbReference>
<dbReference type="RefSeq" id="XP_018327435.1">
    <property type="nucleotide sequence ID" value="XM_018471933.1"/>
</dbReference>
<proteinExistence type="inferred from homology"/>
<dbReference type="FunCoup" id="A0A1W4X531">
    <property type="interactions" value="497"/>
</dbReference>
<evidence type="ECO:0000256" key="3">
    <source>
        <dbReference type="SAM" id="MobiDB-lite"/>
    </source>
</evidence>